<accession>A0ABQ6A0B8</accession>
<sequence length="211" mass="23083">MSLEIIGSGFGRTGTASLKLALEQLGFGPCHHMEEVLAHPGQVAHWQAVAAGQPVTWDDVFAGYRAQVDWPGAHVWRELSLAYPAAKIIHTQRPEDDWWNSFSATIGGLLNTYREISLPPHAAAMMAAAGRMIGEQTFGAAFTNRDAALAAYRRRLDQVRAAIAPARLLVFNVAEGWEPLCRFLGVPVPATPFPRVNSTAQWLEQFAAKSH</sequence>
<dbReference type="EMBL" id="BSOS01000007">
    <property type="protein sequence ID" value="GLR65889.1"/>
    <property type="molecule type" value="Genomic_DNA"/>
</dbReference>
<dbReference type="Gene3D" id="3.40.50.300">
    <property type="entry name" value="P-loop containing nucleotide triphosphate hydrolases"/>
    <property type="match status" value="1"/>
</dbReference>
<reference evidence="2" key="1">
    <citation type="journal article" date="2019" name="Int. J. Syst. Evol. Microbiol.">
        <title>The Global Catalogue of Microorganisms (GCM) 10K type strain sequencing project: providing services to taxonomists for standard genome sequencing and annotation.</title>
        <authorList>
            <consortium name="The Broad Institute Genomics Platform"/>
            <consortium name="The Broad Institute Genome Sequencing Center for Infectious Disease"/>
            <person name="Wu L."/>
            <person name="Ma J."/>
        </authorList>
    </citation>
    <scope>NUCLEOTIDE SEQUENCE [LARGE SCALE GENOMIC DNA]</scope>
    <source>
        <strain evidence="2">NBRC 112502</strain>
    </source>
</reference>
<name>A0ABQ6A0B8_9PROT</name>
<comment type="caution">
    <text evidence="1">The sequence shown here is derived from an EMBL/GenBank/DDBJ whole genome shotgun (WGS) entry which is preliminary data.</text>
</comment>
<protein>
    <submittedName>
        <fullName evidence="1">Sulfotransferase family protein</fullName>
    </submittedName>
</protein>
<keyword evidence="2" id="KW-1185">Reference proteome</keyword>
<dbReference type="InterPro" id="IPR040632">
    <property type="entry name" value="Sulfotransfer_4"/>
</dbReference>
<dbReference type="Pfam" id="PF17784">
    <property type="entry name" value="Sulfotransfer_4"/>
    <property type="match status" value="1"/>
</dbReference>
<organism evidence="1 2">
    <name type="scientific">Acidocella aquatica</name>
    <dbReference type="NCBI Taxonomy" id="1922313"/>
    <lineage>
        <taxon>Bacteria</taxon>
        <taxon>Pseudomonadati</taxon>
        <taxon>Pseudomonadota</taxon>
        <taxon>Alphaproteobacteria</taxon>
        <taxon>Acetobacterales</taxon>
        <taxon>Acidocellaceae</taxon>
        <taxon>Acidocella</taxon>
    </lineage>
</organism>
<dbReference type="InterPro" id="IPR027417">
    <property type="entry name" value="P-loop_NTPase"/>
</dbReference>
<dbReference type="SUPFAM" id="SSF52540">
    <property type="entry name" value="P-loop containing nucleoside triphosphate hydrolases"/>
    <property type="match status" value="1"/>
</dbReference>
<gene>
    <name evidence="1" type="ORF">GCM10010909_05670</name>
</gene>
<dbReference type="RefSeq" id="WP_284256443.1">
    <property type="nucleotide sequence ID" value="NZ_BSOS01000007.1"/>
</dbReference>
<evidence type="ECO:0000313" key="2">
    <source>
        <dbReference type="Proteomes" id="UP001156641"/>
    </source>
</evidence>
<proteinExistence type="predicted"/>
<dbReference type="Proteomes" id="UP001156641">
    <property type="component" value="Unassembled WGS sequence"/>
</dbReference>
<dbReference type="PANTHER" id="PTHR36978:SF4">
    <property type="entry name" value="P-LOOP CONTAINING NUCLEOSIDE TRIPHOSPHATE HYDROLASE PROTEIN"/>
    <property type="match status" value="1"/>
</dbReference>
<evidence type="ECO:0000313" key="1">
    <source>
        <dbReference type="EMBL" id="GLR65889.1"/>
    </source>
</evidence>
<dbReference type="PANTHER" id="PTHR36978">
    <property type="entry name" value="P-LOOP CONTAINING NUCLEOTIDE TRIPHOSPHATE HYDROLASE"/>
    <property type="match status" value="1"/>
</dbReference>